<keyword evidence="3" id="KW-0812">Transmembrane</keyword>
<dbReference type="PANTHER" id="PTHR12015">
    <property type="entry name" value="SMALL INDUCIBLE CYTOKINE A"/>
    <property type="match status" value="1"/>
</dbReference>
<gene>
    <name evidence="6" type="primary">CX3CL1</name>
</gene>
<organism evidence="5 6">
    <name type="scientific">Gekko japonicus</name>
    <name type="common">Schlegel's Japanese gecko</name>
    <dbReference type="NCBI Taxonomy" id="146911"/>
    <lineage>
        <taxon>Eukaryota</taxon>
        <taxon>Metazoa</taxon>
        <taxon>Chordata</taxon>
        <taxon>Craniata</taxon>
        <taxon>Vertebrata</taxon>
        <taxon>Euteleostomi</taxon>
        <taxon>Lepidosauria</taxon>
        <taxon>Squamata</taxon>
        <taxon>Bifurcata</taxon>
        <taxon>Gekkota</taxon>
        <taxon>Gekkonidae</taxon>
        <taxon>Gekkoninae</taxon>
        <taxon>Gekko</taxon>
    </lineage>
</organism>
<keyword evidence="3" id="KW-1133">Transmembrane helix</keyword>
<feature type="compositionally biased region" description="Basic and acidic residues" evidence="2">
    <location>
        <begin position="46"/>
        <end position="63"/>
    </location>
</feature>
<protein>
    <submittedName>
        <fullName evidence="6">Fractalkine</fullName>
    </submittedName>
</protein>
<keyword evidence="3" id="KW-0472">Membrane</keyword>
<accession>A0ABM1K3L2</accession>
<feature type="region of interest" description="Disordered" evidence="2">
    <location>
        <begin position="383"/>
        <end position="443"/>
    </location>
</feature>
<feature type="domain" description="Chemokine interleukin-8-like" evidence="4">
    <location>
        <begin position="120"/>
        <end position="179"/>
    </location>
</feature>
<feature type="transmembrane region" description="Helical" evidence="3">
    <location>
        <begin position="484"/>
        <end position="505"/>
    </location>
</feature>
<dbReference type="InterPro" id="IPR039809">
    <property type="entry name" value="Chemokine_b/g/d"/>
</dbReference>
<feature type="compositionally biased region" description="Polar residues" evidence="2">
    <location>
        <begin position="426"/>
        <end position="443"/>
    </location>
</feature>
<dbReference type="PANTHER" id="PTHR12015:SF92">
    <property type="entry name" value="FRACTALKINE"/>
    <property type="match status" value="1"/>
</dbReference>
<name>A0ABM1K3L2_GEKJA</name>
<evidence type="ECO:0000256" key="1">
    <source>
        <dbReference type="ARBA" id="ARBA00022514"/>
    </source>
</evidence>
<feature type="region of interest" description="Disordered" evidence="2">
    <location>
        <begin position="308"/>
        <end position="339"/>
    </location>
</feature>
<proteinExistence type="predicted"/>
<keyword evidence="5" id="KW-1185">Reference proteome</keyword>
<dbReference type="SMART" id="SM00199">
    <property type="entry name" value="SCY"/>
    <property type="match status" value="1"/>
</dbReference>
<evidence type="ECO:0000313" key="6">
    <source>
        <dbReference type="RefSeq" id="XP_015268299.1"/>
    </source>
</evidence>
<feature type="region of interest" description="Disordered" evidence="2">
    <location>
        <begin position="34"/>
        <end position="70"/>
    </location>
</feature>
<dbReference type="RefSeq" id="XP_015268299.1">
    <property type="nucleotide sequence ID" value="XM_015412813.1"/>
</dbReference>
<feature type="compositionally biased region" description="Polar residues" evidence="2">
    <location>
        <begin position="235"/>
        <end position="255"/>
    </location>
</feature>
<dbReference type="Pfam" id="PF00048">
    <property type="entry name" value="IL8"/>
    <property type="match status" value="1"/>
</dbReference>
<sequence>MAAYLGSNLLSLKIPREIPVVGNARLRAGLSLEGGARGRRKRRDRSQRPEAKEALPRGDEPGKRSGAGHVLEPLAWQGARGPGGARGARCSAMLSAAWLLLVAPWSWGAILAAGGQPTGSQVCEAECTKFSTKKIPLKLLQSYKRTKCGKPGVLLTTKKNLILCANPEDQWVLDAMRELDAKNAPLTVEPGRFDKLLGSEVPTSAQAGHSAYPTGTFSTAAYEKSKLSVVRAENPESSEVSSTLVGPQVSKPSMGSTSTPEVVVSTTTMQPEPPANRSTPSYFTDGPKSFGEGLAPVGKGLEDISGSKNDLVAPPTPLDTNATEALDDEDRKVSPTQSTLHSSSTIINLLKKNSTSNARLLPSSDQQGLGLKQVMENSTVGFSTVPQRGGFTRPPGTHASMNGSKTNSVKNKSDIVTTPGEATEAPASTQANRDAFSKSSGILSRSGLPEEHFIEKSRGEATTPPTEVSLPFLPNSLARYRSHIISVGFLVVTCCIYLALTAVCVKSRIRTRASPMETVRGLTSSKIDSQSSAYAMQDL</sequence>
<evidence type="ECO:0000259" key="4">
    <source>
        <dbReference type="SMART" id="SM00199"/>
    </source>
</evidence>
<dbReference type="CDD" id="cd00272">
    <property type="entry name" value="Chemokine_CC"/>
    <property type="match status" value="1"/>
</dbReference>
<feature type="compositionally biased region" description="Polar residues" evidence="2">
    <location>
        <begin position="399"/>
        <end position="416"/>
    </location>
</feature>
<dbReference type="SUPFAM" id="SSF54117">
    <property type="entry name" value="Interleukin 8-like chemokines"/>
    <property type="match status" value="1"/>
</dbReference>
<evidence type="ECO:0000256" key="2">
    <source>
        <dbReference type="SAM" id="MobiDB-lite"/>
    </source>
</evidence>
<reference evidence="6" key="1">
    <citation type="submission" date="2025-08" db="UniProtKB">
        <authorList>
            <consortium name="RefSeq"/>
        </authorList>
    </citation>
    <scope>IDENTIFICATION</scope>
</reference>
<evidence type="ECO:0000256" key="3">
    <source>
        <dbReference type="SAM" id="Phobius"/>
    </source>
</evidence>
<dbReference type="GeneID" id="107111784"/>
<feature type="region of interest" description="Disordered" evidence="2">
    <location>
        <begin position="233"/>
        <end position="259"/>
    </location>
</feature>
<evidence type="ECO:0000313" key="5">
    <source>
        <dbReference type="Proteomes" id="UP000694871"/>
    </source>
</evidence>
<dbReference type="InterPro" id="IPR001811">
    <property type="entry name" value="Chemokine_IL8-like_dom"/>
</dbReference>
<keyword evidence="1" id="KW-0202">Cytokine</keyword>
<dbReference type="InterPro" id="IPR036048">
    <property type="entry name" value="Interleukin_8-like_sf"/>
</dbReference>
<dbReference type="Gene3D" id="2.40.50.40">
    <property type="match status" value="1"/>
</dbReference>
<dbReference type="Proteomes" id="UP000694871">
    <property type="component" value="Unplaced"/>
</dbReference>